<sequence length="92" mass="10110">MARFSPACLNQLAGTVIADLHDHLLLRGAAAAYRAGSHIAITMLVDHINPAMKKALAVFVDLAMLATCLFIIHWGLSVVWMPGRTWCHRCRS</sequence>
<dbReference type="Pfam" id="PF04290">
    <property type="entry name" value="DctQ"/>
    <property type="match status" value="1"/>
</dbReference>
<evidence type="ECO:0000256" key="7">
    <source>
        <dbReference type="RuleBase" id="RU369079"/>
    </source>
</evidence>
<accession>A0A248KGQ2</accession>
<keyword evidence="4 7" id="KW-0812">Transmembrane</keyword>
<dbReference type="GO" id="GO:0022857">
    <property type="term" value="F:transmembrane transporter activity"/>
    <property type="evidence" value="ECO:0007669"/>
    <property type="project" value="UniProtKB-UniRule"/>
</dbReference>
<evidence type="ECO:0000313" key="10">
    <source>
        <dbReference type="Proteomes" id="UP000197098"/>
    </source>
</evidence>
<evidence type="ECO:0000259" key="8">
    <source>
        <dbReference type="Pfam" id="PF04290"/>
    </source>
</evidence>
<evidence type="ECO:0000256" key="6">
    <source>
        <dbReference type="ARBA" id="ARBA00023136"/>
    </source>
</evidence>
<feature type="transmembrane region" description="Helical" evidence="7">
    <location>
        <begin position="56"/>
        <end position="76"/>
    </location>
</feature>
<keyword evidence="3" id="KW-1003">Cell membrane</keyword>
<reference evidence="9 10" key="1">
    <citation type="submission" date="2017-06" db="EMBL/GenBank/DDBJ databases">
        <title>Origin of plasmid-mediated fosfomycin resistance gene fosA3.</title>
        <authorList>
            <person name="Ito R."/>
            <person name="Pacey M.P."/>
            <person name="Doi Y."/>
        </authorList>
    </citation>
    <scope>NUCLEOTIDE SEQUENCE [LARGE SCALE GENOMIC DNA]</scope>
    <source>
        <strain evidence="9 10">YDC799</strain>
    </source>
</reference>
<evidence type="ECO:0000256" key="4">
    <source>
        <dbReference type="ARBA" id="ARBA00022692"/>
    </source>
</evidence>
<keyword evidence="6 7" id="KW-0472">Membrane</keyword>
<dbReference type="EMBL" id="CP022114">
    <property type="protein sequence ID" value="ASG62729.1"/>
    <property type="molecule type" value="Genomic_DNA"/>
</dbReference>
<keyword evidence="2 7" id="KW-0813">Transport</keyword>
<dbReference type="GO" id="GO:0005886">
    <property type="term" value="C:plasma membrane"/>
    <property type="evidence" value="ECO:0007669"/>
    <property type="project" value="UniProtKB-SubCell"/>
</dbReference>
<comment type="subunit">
    <text evidence="7">The complex comprises the extracytoplasmic solute receptor protein and the two transmembrane proteins.</text>
</comment>
<comment type="function">
    <text evidence="7">Part of the tripartite ATP-independent periplasmic (TRAP) transport system.</text>
</comment>
<dbReference type="InterPro" id="IPR055348">
    <property type="entry name" value="DctQ"/>
</dbReference>
<proteinExistence type="inferred from homology"/>
<protein>
    <recommendedName>
        <fullName evidence="7">TRAP transporter small permease protein</fullName>
    </recommendedName>
</protein>
<evidence type="ECO:0000313" key="9">
    <source>
        <dbReference type="EMBL" id="ASG62729.1"/>
    </source>
</evidence>
<evidence type="ECO:0000256" key="2">
    <source>
        <dbReference type="ARBA" id="ARBA00022448"/>
    </source>
</evidence>
<evidence type="ECO:0000256" key="5">
    <source>
        <dbReference type="ARBA" id="ARBA00022989"/>
    </source>
</evidence>
<organism evidence="9 10">
    <name type="scientific">Kluyvera genomosp. 3</name>
    <dbReference type="NCBI Taxonomy" id="2774055"/>
    <lineage>
        <taxon>Bacteria</taxon>
        <taxon>Pseudomonadati</taxon>
        <taxon>Pseudomonadota</taxon>
        <taxon>Gammaproteobacteria</taxon>
        <taxon>Enterobacterales</taxon>
        <taxon>Enterobacteriaceae</taxon>
        <taxon>Kluyvera</taxon>
    </lineage>
</organism>
<keyword evidence="7" id="KW-0997">Cell inner membrane</keyword>
<comment type="similarity">
    <text evidence="7">Belongs to the TRAP transporter small permease family.</text>
</comment>
<comment type="caution">
    <text evidence="7">Lacks conserved residue(s) required for the propagation of feature annotation.</text>
</comment>
<gene>
    <name evidence="9" type="ORF">CEW81_03660</name>
</gene>
<evidence type="ECO:0000256" key="1">
    <source>
        <dbReference type="ARBA" id="ARBA00004651"/>
    </source>
</evidence>
<keyword evidence="5 7" id="KW-1133">Transmembrane helix</keyword>
<dbReference type="AlphaFoldDB" id="A0A248KGQ2"/>
<dbReference type="Proteomes" id="UP000197098">
    <property type="component" value="Chromosome"/>
</dbReference>
<evidence type="ECO:0000256" key="3">
    <source>
        <dbReference type="ARBA" id="ARBA00022475"/>
    </source>
</evidence>
<name>A0A248KGQ2_9ENTR</name>
<comment type="subcellular location">
    <subcellularLocation>
        <location evidence="7">Cell inner membrane</location>
        <topology evidence="7">Multi-pass membrane protein</topology>
    </subcellularLocation>
    <subcellularLocation>
        <location evidence="1">Cell membrane</location>
        <topology evidence="1">Multi-pass membrane protein</topology>
    </subcellularLocation>
</comment>
<feature type="domain" description="Tripartite ATP-independent periplasmic transporters DctQ component" evidence="8">
    <location>
        <begin position="28"/>
        <end position="80"/>
    </location>
</feature>